<keyword evidence="2" id="KW-1185">Reference proteome</keyword>
<comment type="caution">
    <text evidence="1">The sequence shown here is derived from an EMBL/GenBank/DDBJ whole genome shotgun (WGS) entry which is preliminary data.</text>
</comment>
<protein>
    <submittedName>
        <fullName evidence="1">Syntaxin-6 N domain-containing protein</fullName>
    </submittedName>
</protein>
<dbReference type="EMBL" id="CM039170">
    <property type="protein sequence ID" value="KAH9805947.1"/>
    <property type="molecule type" value="Genomic_DNA"/>
</dbReference>
<evidence type="ECO:0000313" key="1">
    <source>
        <dbReference type="EMBL" id="KAH9805947.1"/>
    </source>
</evidence>
<evidence type="ECO:0000313" key="2">
    <source>
        <dbReference type="Proteomes" id="UP000829398"/>
    </source>
</evidence>
<reference evidence="2" key="1">
    <citation type="journal article" date="2023" name="Hortic. Res.">
        <title>A chromosome-level phased genome enabling allele-level studies in sweet orange: a case study on citrus Huanglongbing tolerance.</title>
        <authorList>
            <person name="Wu B."/>
            <person name="Yu Q."/>
            <person name="Deng Z."/>
            <person name="Duan Y."/>
            <person name="Luo F."/>
            <person name="Gmitter F. Jr."/>
        </authorList>
    </citation>
    <scope>NUCLEOTIDE SEQUENCE [LARGE SCALE GENOMIC DNA]</scope>
    <source>
        <strain evidence="2">cv. Valencia</strain>
    </source>
</reference>
<dbReference type="Proteomes" id="UP000829398">
    <property type="component" value="Chromosome 1"/>
</dbReference>
<proteinExistence type="predicted"/>
<name>A0ACB8P749_CITSI</name>
<organism evidence="1 2">
    <name type="scientific">Citrus sinensis</name>
    <name type="common">Sweet orange</name>
    <name type="synonym">Citrus aurantium var. sinensis</name>
    <dbReference type="NCBI Taxonomy" id="2711"/>
    <lineage>
        <taxon>Eukaryota</taxon>
        <taxon>Viridiplantae</taxon>
        <taxon>Streptophyta</taxon>
        <taxon>Embryophyta</taxon>
        <taxon>Tracheophyta</taxon>
        <taxon>Spermatophyta</taxon>
        <taxon>Magnoliopsida</taxon>
        <taxon>eudicotyledons</taxon>
        <taxon>Gunneridae</taxon>
        <taxon>Pentapetalae</taxon>
        <taxon>rosids</taxon>
        <taxon>malvids</taxon>
        <taxon>Sapindales</taxon>
        <taxon>Rutaceae</taxon>
        <taxon>Aurantioideae</taxon>
        <taxon>Citrus</taxon>
    </lineage>
</organism>
<accession>A0ACB8P749</accession>
<gene>
    <name evidence="1" type="ORF">KPL71_002585</name>
</gene>
<sequence length="333" mass="37692">MMVANSFDLWKKDSFFSAAEEVQESADIMESAYRLWVKQKNEGLNPEDLNELSRELQTALGTAKWQLDEFERAIRLSHGHCHNDYTKTRHGQFIEAIENQISCVEAALREAFNEEGKQPLRWIELDEEECDDLAMFLSGNSSSSSTGKEECIKLTPSEKNSRLENTHKKIDTRLNLDATCATQNSDELTSSKAAVSFDKNRDCVIEIEEESPGRRDDIICKSDKATGTRRPWSSPNFASLKIAIANENGEDSNLMAITESTPKEKGSKPVFWKHMCTELPQAKGTGNLFHQVFGGFQRRRQSPGQLQFNCSVQLMLVLMLTIFLIVPFVFYSA</sequence>